<keyword evidence="3" id="KW-1185">Reference proteome</keyword>
<gene>
    <name evidence="1" type="ORF">PHYPA_020388</name>
</gene>
<accession>A0A2K1J6X9</accession>
<evidence type="ECO:0000313" key="1">
    <source>
        <dbReference type="EMBL" id="PNR37280.1"/>
    </source>
</evidence>
<dbReference type="EnsemblPlants" id="Pp3c16_2740V3.1">
    <property type="protein sequence ID" value="Pp3c16_2740V3.1"/>
    <property type="gene ID" value="Pp3c16_2740"/>
</dbReference>
<reference evidence="1 3" key="2">
    <citation type="journal article" date="2018" name="Plant J.">
        <title>The Physcomitrella patens chromosome-scale assembly reveals moss genome structure and evolution.</title>
        <authorList>
            <person name="Lang D."/>
            <person name="Ullrich K.K."/>
            <person name="Murat F."/>
            <person name="Fuchs J."/>
            <person name="Jenkins J."/>
            <person name="Haas F.B."/>
            <person name="Piednoel M."/>
            <person name="Gundlach H."/>
            <person name="Van Bel M."/>
            <person name="Meyberg R."/>
            <person name="Vives C."/>
            <person name="Morata J."/>
            <person name="Symeonidi A."/>
            <person name="Hiss M."/>
            <person name="Muchero W."/>
            <person name="Kamisugi Y."/>
            <person name="Saleh O."/>
            <person name="Blanc G."/>
            <person name="Decker E.L."/>
            <person name="van Gessel N."/>
            <person name="Grimwood J."/>
            <person name="Hayes R.D."/>
            <person name="Graham S.W."/>
            <person name="Gunter L.E."/>
            <person name="McDaniel S.F."/>
            <person name="Hoernstein S.N.W."/>
            <person name="Larsson A."/>
            <person name="Li F.W."/>
            <person name="Perroud P.F."/>
            <person name="Phillips J."/>
            <person name="Ranjan P."/>
            <person name="Rokshar D.S."/>
            <person name="Rothfels C.J."/>
            <person name="Schneider L."/>
            <person name="Shu S."/>
            <person name="Stevenson D.W."/>
            <person name="Thummler F."/>
            <person name="Tillich M."/>
            <person name="Villarreal Aguilar J.C."/>
            <person name="Widiez T."/>
            <person name="Wong G.K."/>
            <person name="Wymore A."/>
            <person name="Zhang Y."/>
            <person name="Zimmer A.D."/>
            <person name="Quatrano R.S."/>
            <person name="Mayer K.F.X."/>
            <person name="Goodstein D."/>
            <person name="Casacuberta J.M."/>
            <person name="Vandepoele K."/>
            <person name="Reski R."/>
            <person name="Cuming A.C."/>
            <person name="Tuskan G.A."/>
            <person name="Maumus F."/>
            <person name="Salse J."/>
            <person name="Schmutz J."/>
            <person name="Rensing S.A."/>
        </authorList>
    </citation>
    <scope>NUCLEOTIDE SEQUENCE [LARGE SCALE GENOMIC DNA]</scope>
    <source>
        <strain evidence="2 3">cv. Gransden 2004</strain>
    </source>
</reference>
<reference evidence="1 3" key="1">
    <citation type="journal article" date="2008" name="Science">
        <title>The Physcomitrella genome reveals evolutionary insights into the conquest of land by plants.</title>
        <authorList>
            <person name="Rensing S."/>
            <person name="Lang D."/>
            <person name="Zimmer A."/>
            <person name="Terry A."/>
            <person name="Salamov A."/>
            <person name="Shapiro H."/>
            <person name="Nishiyama T."/>
            <person name="Perroud P.-F."/>
            <person name="Lindquist E."/>
            <person name="Kamisugi Y."/>
            <person name="Tanahashi T."/>
            <person name="Sakakibara K."/>
            <person name="Fujita T."/>
            <person name="Oishi K."/>
            <person name="Shin-I T."/>
            <person name="Kuroki Y."/>
            <person name="Toyoda A."/>
            <person name="Suzuki Y."/>
            <person name="Hashimoto A."/>
            <person name="Yamaguchi K."/>
            <person name="Sugano A."/>
            <person name="Kohara Y."/>
            <person name="Fujiyama A."/>
            <person name="Anterola A."/>
            <person name="Aoki S."/>
            <person name="Ashton N."/>
            <person name="Barbazuk W.B."/>
            <person name="Barker E."/>
            <person name="Bennetzen J."/>
            <person name="Bezanilla M."/>
            <person name="Blankenship R."/>
            <person name="Cho S.H."/>
            <person name="Dutcher S."/>
            <person name="Estelle M."/>
            <person name="Fawcett J.A."/>
            <person name="Gundlach H."/>
            <person name="Hanada K."/>
            <person name="Heyl A."/>
            <person name="Hicks K.A."/>
            <person name="Hugh J."/>
            <person name="Lohr M."/>
            <person name="Mayer K."/>
            <person name="Melkozernov A."/>
            <person name="Murata T."/>
            <person name="Nelson D."/>
            <person name="Pils B."/>
            <person name="Prigge M."/>
            <person name="Reiss B."/>
            <person name="Renner T."/>
            <person name="Rombauts S."/>
            <person name="Rushton P."/>
            <person name="Sanderfoot A."/>
            <person name="Schween G."/>
            <person name="Shiu S.-H."/>
            <person name="Stueber K."/>
            <person name="Theodoulou F.L."/>
            <person name="Tu H."/>
            <person name="Van de Peer Y."/>
            <person name="Verrier P.J."/>
            <person name="Waters E."/>
            <person name="Wood A."/>
            <person name="Yang L."/>
            <person name="Cove D."/>
            <person name="Cuming A."/>
            <person name="Hasebe M."/>
            <person name="Lucas S."/>
            <person name="Mishler D.B."/>
            <person name="Reski R."/>
            <person name="Grigoriev I."/>
            <person name="Quatrano R.S."/>
            <person name="Boore J.L."/>
        </authorList>
    </citation>
    <scope>NUCLEOTIDE SEQUENCE [LARGE SCALE GENOMIC DNA]</scope>
    <source>
        <strain evidence="2 3">cv. Gransden 2004</strain>
    </source>
</reference>
<dbReference type="InParanoid" id="A0A2K1J6X9"/>
<dbReference type="Gramene" id="Pp3c16_2740V3.1">
    <property type="protein sequence ID" value="Pp3c16_2740V3.1"/>
    <property type="gene ID" value="Pp3c16_2740"/>
</dbReference>
<protein>
    <submittedName>
        <fullName evidence="1 2">Uncharacterized protein</fullName>
    </submittedName>
</protein>
<dbReference type="Proteomes" id="UP000006727">
    <property type="component" value="Chromosome 16"/>
</dbReference>
<proteinExistence type="predicted"/>
<organism evidence="1">
    <name type="scientific">Physcomitrium patens</name>
    <name type="common">Spreading-leaved earth moss</name>
    <name type="synonym">Physcomitrella patens</name>
    <dbReference type="NCBI Taxonomy" id="3218"/>
    <lineage>
        <taxon>Eukaryota</taxon>
        <taxon>Viridiplantae</taxon>
        <taxon>Streptophyta</taxon>
        <taxon>Embryophyta</taxon>
        <taxon>Bryophyta</taxon>
        <taxon>Bryophytina</taxon>
        <taxon>Bryopsida</taxon>
        <taxon>Funariidae</taxon>
        <taxon>Funariales</taxon>
        <taxon>Funariaceae</taxon>
        <taxon>Physcomitrium</taxon>
    </lineage>
</organism>
<dbReference type="AlphaFoldDB" id="A0A2K1J6X9"/>
<sequence>MQFIAIGYDASINPRQLALAQWAILMLHYTLETCTLVGSGFFKVTFSNKEGLSHYMQ</sequence>
<name>A0A2K1J6X9_PHYPA</name>
<evidence type="ECO:0000313" key="2">
    <source>
        <dbReference type="EnsemblPlants" id="Pp3c16_2740V3.1"/>
    </source>
</evidence>
<reference evidence="2" key="3">
    <citation type="submission" date="2020-12" db="UniProtKB">
        <authorList>
            <consortium name="EnsemblPlants"/>
        </authorList>
    </citation>
    <scope>IDENTIFICATION</scope>
</reference>
<dbReference type="EMBL" id="ABEU02000016">
    <property type="protein sequence ID" value="PNR37280.1"/>
    <property type="molecule type" value="Genomic_DNA"/>
</dbReference>
<evidence type="ECO:0000313" key="3">
    <source>
        <dbReference type="Proteomes" id="UP000006727"/>
    </source>
</evidence>